<dbReference type="OrthoDB" id="275876at2759"/>
<evidence type="ECO:0000256" key="5">
    <source>
        <dbReference type="ARBA" id="ARBA00023274"/>
    </source>
</evidence>
<dbReference type="FunFam" id="3.40.1370.10:FF:000005">
    <property type="entry name" value="39S ribosomal protein L4, mitochondrial"/>
    <property type="match status" value="1"/>
</dbReference>
<dbReference type="GO" id="GO:0006412">
    <property type="term" value="P:translation"/>
    <property type="evidence" value="ECO:0007669"/>
    <property type="project" value="InterPro"/>
</dbReference>
<dbReference type="GO" id="GO:0003735">
    <property type="term" value="F:structural constituent of ribosome"/>
    <property type="evidence" value="ECO:0007669"/>
    <property type="project" value="InterPro"/>
</dbReference>
<sequence>MSIILRNILTKLKKYPGQVSNFCSVVNTTDNVHEAEGKINIPTAPIISTINYNDEDQMYQQKREVWIDSLDTIEEKKLGLMTLHPAVFADKPRLDTLYENVRWQRMYRFVNYAHVKNRAERRGGGRKPWPQKGGGRARHGSINSPLFKGGGLAHGPRSPTVHFYMLPFFSRVNGLTAALSVKLAQDDLYVVNNLEIPSKDPKYIESLMEERNWGPSLLLVDTEDIMPENITIATDELKHVNLMPAYGLNVYSMLKHSTLVLTERAVRHVESKLLYQLYRPDTKALTSRFKLSQV</sequence>
<evidence type="ECO:0000256" key="6">
    <source>
        <dbReference type="ARBA" id="ARBA00040565"/>
    </source>
</evidence>
<dbReference type="GO" id="GO:1990904">
    <property type="term" value="C:ribonucleoprotein complex"/>
    <property type="evidence" value="ECO:0007669"/>
    <property type="project" value="UniProtKB-KW"/>
</dbReference>
<dbReference type="SUPFAM" id="SSF52166">
    <property type="entry name" value="Ribosomal protein L4"/>
    <property type="match status" value="1"/>
</dbReference>
<dbReference type="InterPro" id="IPR013005">
    <property type="entry name" value="Ribosomal_uL4-like"/>
</dbReference>
<keyword evidence="4" id="KW-0496">Mitochondrion</keyword>
<reference evidence="9" key="1">
    <citation type="submission" date="2021-04" db="EMBL/GenBank/DDBJ databases">
        <authorList>
            <person name="Chebbi M.A.C M."/>
        </authorList>
    </citation>
    <scope>NUCLEOTIDE SEQUENCE</scope>
</reference>
<dbReference type="InterPro" id="IPR023574">
    <property type="entry name" value="Ribosomal_uL4_dom_sf"/>
</dbReference>
<comment type="subcellular location">
    <subcellularLocation>
        <location evidence="1">Mitochondrion</location>
    </subcellularLocation>
</comment>
<keyword evidence="10" id="KW-1185">Reference proteome</keyword>
<evidence type="ECO:0000256" key="8">
    <source>
        <dbReference type="SAM" id="MobiDB-lite"/>
    </source>
</evidence>
<dbReference type="GO" id="GO:0005743">
    <property type="term" value="C:mitochondrial inner membrane"/>
    <property type="evidence" value="ECO:0007669"/>
    <property type="project" value="UniProtKB-ARBA"/>
</dbReference>
<name>A0A8J2HNS3_COTCN</name>
<dbReference type="Proteomes" id="UP000786811">
    <property type="component" value="Unassembled WGS sequence"/>
</dbReference>
<protein>
    <recommendedName>
        <fullName evidence="6">Large ribosomal subunit protein uL4m</fullName>
    </recommendedName>
    <alternativeName>
        <fullName evidence="7">39S ribosomal protein L4, mitochondrial</fullName>
    </alternativeName>
</protein>
<dbReference type="PANTHER" id="PTHR10746:SF6">
    <property type="entry name" value="LARGE RIBOSOMAL SUBUNIT PROTEIN UL4M"/>
    <property type="match status" value="1"/>
</dbReference>
<dbReference type="PANTHER" id="PTHR10746">
    <property type="entry name" value="50S RIBOSOMAL PROTEIN L4"/>
    <property type="match status" value="1"/>
</dbReference>
<keyword evidence="3" id="KW-0689">Ribosomal protein</keyword>
<evidence type="ECO:0000313" key="9">
    <source>
        <dbReference type="EMBL" id="CAG5109224.1"/>
    </source>
</evidence>
<dbReference type="Pfam" id="PF00573">
    <property type="entry name" value="Ribosomal_L4"/>
    <property type="match status" value="1"/>
</dbReference>
<proteinExistence type="inferred from homology"/>
<dbReference type="InterPro" id="IPR002136">
    <property type="entry name" value="Ribosomal_uL4"/>
</dbReference>
<dbReference type="GO" id="GO:0005840">
    <property type="term" value="C:ribosome"/>
    <property type="evidence" value="ECO:0007669"/>
    <property type="project" value="UniProtKB-KW"/>
</dbReference>
<evidence type="ECO:0000256" key="4">
    <source>
        <dbReference type="ARBA" id="ARBA00023128"/>
    </source>
</evidence>
<dbReference type="AlphaFoldDB" id="A0A8J2HNS3"/>
<evidence type="ECO:0000256" key="1">
    <source>
        <dbReference type="ARBA" id="ARBA00004173"/>
    </source>
</evidence>
<dbReference type="EMBL" id="CAJNRD030001124">
    <property type="protein sequence ID" value="CAG5109224.1"/>
    <property type="molecule type" value="Genomic_DNA"/>
</dbReference>
<evidence type="ECO:0000256" key="7">
    <source>
        <dbReference type="ARBA" id="ARBA00082711"/>
    </source>
</evidence>
<feature type="region of interest" description="Disordered" evidence="8">
    <location>
        <begin position="120"/>
        <end position="139"/>
    </location>
</feature>
<dbReference type="Gene3D" id="3.40.1370.10">
    <property type="match status" value="1"/>
</dbReference>
<evidence type="ECO:0000256" key="2">
    <source>
        <dbReference type="ARBA" id="ARBA00010528"/>
    </source>
</evidence>
<evidence type="ECO:0000256" key="3">
    <source>
        <dbReference type="ARBA" id="ARBA00022980"/>
    </source>
</evidence>
<organism evidence="9 10">
    <name type="scientific">Cotesia congregata</name>
    <name type="common">Parasitoid wasp</name>
    <name type="synonym">Apanteles congregatus</name>
    <dbReference type="NCBI Taxonomy" id="51543"/>
    <lineage>
        <taxon>Eukaryota</taxon>
        <taxon>Metazoa</taxon>
        <taxon>Ecdysozoa</taxon>
        <taxon>Arthropoda</taxon>
        <taxon>Hexapoda</taxon>
        <taxon>Insecta</taxon>
        <taxon>Pterygota</taxon>
        <taxon>Neoptera</taxon>
        <taxon>Endopterygota</taxon>
        <taxon>Hymenoptera</taxon>
        <taxon>Apocrita</taxon>
        <taxon>Ichneumonoidea</taxon>
        <taxon>Braconidae</taxon>
        <taxon>Microgastrinae</taxon>
        <taxon>Cotesia</taxon>
    </lineage>
</organism>
<comment type="similarity">
    <text evidence="2">Belongs to the universal ribosomal protein uL4 family.</text>
</comment>
<gene>
    <name evidence="9" type="ORF">HICCMSTLAB_LOCUS13860</name>
</gene>
<comment type="caution">
    <text evidence="9">The sequence shown here is derived from an EMBL/GenBank/DDBJ whole genome shotgun (WGS) entry which is preliminary data.</text>
</comment>
<keyword evidence="5" id="KW-0687">Ribonucleoprotein</keyword>
<dbReference type="NCBIfam" id="TIGR03953">
    <property type="entry name" value="rplD_bact"/>
    <property type="match status" value="1"/>
</dbReference>
<evidence type="ECO:0000313" key="10">
    <source>
        <dbReference type="Proteomes" id="UP000786811"/>
    </source>
</evidence>
<accession>A0A8J2HNS3</accession>